<dbReference type="PANTHER" id="PTHR11644:SF2">
    <property type="entry name" value="CYTIDINE DEAMINASE"/>
    <property type="match status" value="1"/>
</dbReference>
<name>A0A9X3FEN7_9BACT</name>
<keyword evidence="3 6" id="KW-0378">Hydrolase</keyword>
<dbReference type="InterPro" id="IPR016192">
    <property type="entry name" value="APOBEC/CMP_deaminase_Zn-bd"/>
</dbReference>
<dbReference type="Proteomes" id="UP001145087">
    <property type="component" value="Unassembled WGS sequence"/>
</dbReference>
<evidence type="ECO:0000259" key="5">
    <source>
        <dbReference type="PROSITE" id="PS51747"/>
    </source>
</evidence>
<dbReference type="Gene3D" id="3.40.140.10">
    <property type="entry name" value="Cytidine Deaminase, domain 2"/>
    <property type="match status" value="1"/>
</dbReference>
<evidence type="ECO:0000256" key="4">
    <source>
        <dbReference type="ARBA" id="ARBA00022833"/>
    </source>
</evidence>
<dbReference type="SUPFAM" id="SSF53927">
    <property type="entry name" value="Cytidine deaminase-like"/>
    <property type="match status" value="1"/>
</dbReference>
<dbReference type="GO" id="GO:0072527">
    <property type="term" value="P:pyrimidine-containing compound metabolic process"/>
    <property type="evidence" value="ECO:0007669"/>
    <property type="project" value="UniProtKB-ARBA"/>
</dbReference>
<dbReference type="RefSeq" id="WP_343334000.1">
    <property type="nucleotide sequence ID" value="NZ_JAPOHD010000028.1"/>
</dbReference>
<dbReference type="GO" id="GO:0042802">
    <property type="term" value="F:identical protein binding"/>
    <property type="evidence" value="ECO:0007669"/>
    <property type="project" value="UniProtKB-ARBA"/>
</dbReference>
<evidence type="ECO:0000256" key="2">
    <source>
        <dbReference type="ARBA" id="ARBA00022723"/>
    </source>
</evidence>
<keyword evidence="2" id="KW-0479">Metal-binding</keyword>
<dbReference type="GO" id="GO:0055086">
    <property type="term" value="P:nucleobase-containing small molecule metabolic process"/>
    <property type="evidence" value="ECO:0007669"/>
    <property type="project" value="UniProtKB-ARBA"/>
</dbReference>
<evidence type="ECO:0000256" key="1">
    <source>
        <dbReference type="ARBA" id="ARBA00006576"/>
    </source>
</evidence>
<dbReference type="InterPro" id="IPR002125">
    <property type="entry name" value="CMP_dCMP_dom"/>
</dbReference>
<sequence length="160" mass="17607">MRIKELQIRIYEYEAVVELPETDQKLLLAARKAAHNAYAPYSNFCVGAAVLLENGEIIAGSNQENADFTDGLCAERVALFYANSTYPDSAVKAIAVTARNTKGLVEGPAQPCGSCRQALVEAESRYEQHMRIIMDGRKRIQVLEGADNLLPFAFKPDALN</sequence>
<dbReference type="InterPro" id="IPR016193">
    <property type="entry name" value="Cytidine_deaminase-like"/>
</dbReference>
<proteinExistence type="inferred from homology"/>
<dbReference type="GO" id="GO:0008270">
    <property type="term" value="F:zinc ion binding"/>
    <property type="evidence" value="ECO:0007669"/>
    <property type="project" value="InterPro"/>
</dbReference>
<dbReference type="PANTHER" id="PTHR11644">
    <property type="entry name" value="CYTIDINE DEAMINASE"/>
    <property type="match status" value="1"/>
</dbReference>
<dbReference type="GO" id="GO:0005829">
    <property type="term" value="C:cytosol"/>
    <property type="evidence" value="ECO:0007669"/>
    <property type="project" value="TreeGrafter"/>
</dbReference>
<keyword evidence="4" id="KW-0862">Zinc</keyword>
<dbReference type="PROSITE" id="PS51747">
    <property type="entry name" value="CYT_DCMP_DEAMINASES_2"/>
    <property type="match status" value="1"/>
</dbReference>
<accession>A0A9X3FEN7</accession>
<dbReference type="Pfam" id="PF00383">
    <property type="entry name" value="dCMP_cyt_deam_1"/>
    <property type="match status" value="1"/>
</dbReference>
<keyword evidence="7" id="KW-1185">Reference proteome</keyword>
<comment type="caution">
    <text evidence="6">The sequence shown here is derived from an EMBL/GenBank/DDBJ whole genome shotgun (WGS) entry which is preliminary data.</text>
</comment>
<dbReference type="InterPro" id="IPR050202">
    <property type="entry name" value="Cyt/Deoxycyt_deaminase"/>
</dbReference>
<gene>
    <name evidence="6" type="ORF">OU798_15045</name>
</gene>
<dbReference type="PROSITE" id="PS00903">
    <property type="entry name" value="CYT_DCMP_DEAMINASES_1"/>
    <property type="match status" value="1"/>
</dbReference>
<dbReference type="EMBL" id="JAPOHD010000028">
    <property type="protein sequence ID" value="MCY1721670.1"/>
    <property type="molecule type" value="Genomic_DNA"/>
</dbReference>
<dbReference type="AlphaFoldDB" id="A0A9X3FEN7"/>
<reference evidence="6" key="1">
    <citation type="submission" date="2022-11" db="EMBL/GenBank/DDBJ databases">
        <title>Marilongibacter aestuarii gen. nov., sp. nov., isolated from tidal flat sediment.</title>
        <authorList>
            <person name="Jiayan W."/>
        </authorList>
    </citation>
    <scope>NUCLEOTIDE SEQUENCE</scope>
    <source>
        <strain evidence="6">Z1-6</strain>
    </source>
</reference>
<dbReference type="CDD" id="cd01283">
    <property type="entry name" value="cytidine_deaminase"/>
    <property type="match status" value="1"/>
</dbReference>
<dbReference type="NCBIfam" id="NF004064">
    <property type="entry name" value="PRK05578.1"/>
    <property type="match status" value="1"/>
</dbReference>
<evidence type="ECO:0000313" key="7">
    <source>
        <dbReference type="Proteomes" id="UP001145087"/>
    </source>
</evidence>
<dbReference type="GO" id="GO:0004126">
    <property type="term" value="F:cytidine deaminase activity"/>
    <property type="evidence" value="ECO:0007669"/>
    <property type="project" value="UniProtKB-EC"/>
</dbReference>
<dbReference type="EC" id="3.5.4.5" evidence="6"/>
<comment type="similarity">
    <text evidence="1">Belongs to the cytidine and deoxycytidylate deaminase family.</text>
</comment>
<protein>
    <submittedName>
        <fullName evidence="6">Cytidine deaminase</fullName>
        <ecNumber evidence="6">3.5.4.5</ecNumber>
    </submittedName>
</protein>
<evidence type="ECO:0000256" key="3">
    <source>
        <dbReference type="ARBA" id="ARBA00022801"/>
    </source>
</evidence>
<organism evidence="6 7">
    <name type="scientific">Draconibacterium aestuarii</name>
    <dbReference type="NCBI Taxonomy" id="2998507"/>
    <lineage>
        <taxon>Bacteria</taxon>
        <taxon>Pseudomonadati</taxon>
        <taxon>Bacteroidota</taxon>
        <taxon>Bacteroidia</taxon>
        <taxon>Marinilabiliales</taxon>
        <taxon>Prolixibacteraceae</taxon>
        <taxon>Draconibacterium</taxon>
    </lineage>
</organism>
<feature type="domain" description="CMP/dCMP-type deaminase" evidence="5">
    <location>
        <begin position="21"/>
        <end position="157"/>
    </location>
</feature>
<evidence type="ECO:0000313" key="6">
    <source>
        <dbReference type="EMBL" id="MCY1721670.1"/>
    </source>
</evidence>